<dbReference type="GO" id="GO:0005764">
    <property type="term" value="C:lysosome"/>
    <property type="evidence" value="ECO:0007669"/>
    <property type="project" value="TreeGrafter"/>
</dbReference>
<dbReference type="EMBL" id="WJQU01000002">
    <property type="protein sequence ID" value="KAJ6643990.1"/>
    <property type="molecule type" value="Genomic_DNA"/>
</dbReference>
<name>A0A9Q0S5B3_9DIPT</name>
<comment type="caution">
    <text evidence="18">The sequence shown here is derived from an EMBL/GenBank/DDBJ whole genome shotgun (WGS) entry which is preliminary data.</text>
</comment>
<dbReference type="GO" id="GO:0008233">
    <property type="term" value="F:peptidase activity"/>
    <property type="evidence" value="ECO:0007669"/>
    <property type="project" value="UniProtKB-KW"/>
</dbReference>
<protein>
    <recommendedName>
        <fullName evidence="9">N(4)-(beta-N-acetylglucosaminyl)-L-asparaginase</fullName>
        <ecNumber evidence="9">3.5.1.26</ecNumber>
    </recommendedName>
    <alternativeName>
        <fullName evidence="11">Aspartylglucosaminidase</fullName>
    </alternativeName>
    <alternativeName>
        <fullName evidence="10">Glycosylasparaginase</fullName>
    </alternativeName>
    <alternativeName>
        <fullName evidence="12">N4-(N-acetyl-beta-glucosaminyl)-L-asparagine amidase</fullName>
    </alternativeName>
</protein>
<evidence type="ECO:0000256" key="6">
    <source>
        <dbReference type="ARBA" id="ARBA00023157"/>
    </source>
</evidence>
<dbReference type="InterPro" id="IPR000246">
    <property type="entry name" value="Peptidase_T2"/>
</dbReference>
<evidence type="ECO:0000256" key="7">
    <source>
        <dbReference type="ARBA" id="ARBA00050421"/>
    </source>
</evidence>
<evidence type="ECO:0000313" key="19">
    <source>
        <dbReference type="Proteomes" id="UP001151699"/>
    </source>
</evidence>
<feature type="active site" description="Nucleophile" evidence="13">
    <location>
        <position position="204"/>
    </location>
</feature>
<evidence type="ECO:0000256" key="14">
    <source>
        <dbReference type="PIRSR" id="PIRSR600246-2"/>
    </source>
</evidence>
<keyword evidence="3" id="KW-0645">Protease</keyword>
<dbReference type="EMBL" id="WJQU01001177">
    <property type="protein sequence ID" value="KAJ6634045.1"/>
    <property type="molecule type" value="Genomic_DNA"/>
</dbReference>
<evidence type="ECO:0000256" key="1">
    <source>
        <dbReference type="ARBA" id="ARBA00010872"/>
    </source>
</evidence>
<feature type="binding site" evidence="14">
    <location>
        <begin position="255"/>
        <end position="258"/>
    </location>
    <ligand>
        <name>substrate</name>
    </ligand>
</feature>
<proteinExistence type="inferred from homology"/>
<dbReference type="PANTHER" id="PTHR10188:SF6">
    <property type="entry name" value="N(4)-(BETA-N-ACETYLGLUCOSAMINYL)-L-ASPARAGINASE"/>
    <property type="match status" value="1"/>
</dbReference>
<feature type="chain" id="PRO_5040654089" description="N(4)-(beta-N-acetylglucosaminyl)-L-asparaginase" evidence="16">
    <location>
        <begin position="20"/>
        <end position="372"/>
    </location>
</feature>
<evidence type="ECO:0000313" key="17">
    <source>
        <dbReference type="EMBL" id="KAJ6634045.1"/>
    </source>
</evidence>
<organism evidence="18 19">
    <name type="scientific">Pseudolycoriella hygida</name>
    <dbReference type="NCBI Taxonomy" id="35572"/>
    <lineage>
        <taxon>Eukaryota</taxon>
        <taxon>Metazoa</taxon>
        <taxon>Ecdysozoa</taxon>
        <taxon>Arthropoda</taxon>
        <taxon>Hexapoda</taxon>
        <taxon>Insecta</taxon>
        <taxon>Pterygota</taxon>
        <taxon>Neoptera</taxon>
        <taxon>Endopterygota</taxon>
        <taxon>Diptera</taxon>
        <taxon>Nematocera</taxon>
        <taxon>Sciaroidea</taxon>
        <taxon>Sciaridae</taxon>
        <taxon>Pseudolycoriella</taxon>
    </lineage>
</organism>
<dbReference type="GO" id="GO:0003948">
    <property type="term" value="F:N4-(beta-N-acetylglucosaminyl)-L-asparaginase activity"/>
    <property type="evidence" value="ECO:0007669"/>
    <property type="project" value="UniProtKB-EC"/>
</dbReference>
<evidence type="ECO:0000256" key="5">
    <source>
        <dbReference type="ARBA" id="ARBA00022813"/>
    </source>
</evidence>
<evidence type="ECO:0000313" key="18">
    <source>
        <dbReference type="EMBL" id="KAJ6643990.1"/>
    </source>
</evidence>
<dbReference type="Gene3D" id="3.60.20.30">
    <property type="entry name" value="(Glycosyl)asparaginase"/>
    <property type="match status" value="1"/>
</dbReference>
<keyword evidence="5" id="KW-0068">Autocatalytic cleavage</keyword>
<evidence type="ECO:0000256" key="4">
    <source>
        <dbReference type="ARBA" id="ARBA00022801"/>
    </source>
</evidence>
<accession>A0A9Q0S5B3</accession>
<comment type="subunit">
    <text evidence="2">Heterotetramer of two alpha and two beta chains arranged as a dimer of alpha/beta heterodimers.</text>
</comment>
<evidence type="ECO:0000256" key="15">
    <source>
        <dbReference type="PIRSR" id="PIRSR600246-3"/>
    </source>
</evidence>
<dbReference type="CDD" id="cd04513">
    <property type="entry name" value="Glycosylasparaginase"/>
    <property type="match status" value="1"/>
</dbReference>
<evidence type="ECO:0000256" key="13">
    <source>
        <dbReference type="PIRSR" id="PIRSR600246-1"/>
    </source>
</evidence>
<evidence type="ECO:0000256" key="3">
    <source>
        <dbReference type="ARBA" id="ARBA00022670"/>
    </source>
</evidence>
<evidence type="ECO:0000256" key="12">
    <source>
        <dbReference type="ARBA" id="ARBA00080645"/>
    </source>
</evidence>
<feature type="site" description="Cleavage; by autolysis" evidence="15">
    <location>
        <begin position="203"/>
        <end position="204"/>
    </location>
</feature>
<dbReference type="OrthoDB" id="188713at2759"/>
<dbReference type="GO" id="GO:0006508">
    <property type="term" value="P:proteolysis"/>
    <property type="evidence" value="ECO:0007669"/>
    <property type="project" value="UniProtKB-KW"/>
</dbReference>
<reference evidence="18" key="1">
    <citation type="submission" date="2022-07" db="EMBL/GenBank/DDBJ databases">
        <authorList>
            <person name="Trinca V."/>
            <person name="Uliana J.V.C."/>
            <person name="Torres T.T."/>
            <person name="Ward R.J."/>
            <person name="Monesi N."/>
        </authorList>
    </citation>
    <scope>NUCLEOTIDE SEQUENCE</scope>
    <source>
        <strain evidence="18">HSMRA1968</strain>
        <tissue evidence="18">Whole embryos</tissue>
    </source>
</reference>
<dbReference type="Proteomes" id="UP001151699">
    <property type="component" value="Chromosome B"/>
</dbReference>
<sequence>MKLSNSIIILMIAVVNISCKRLPIVLNTWSFTNATIKAWDVAYREQRSAIDAVEEGCTVCEVEQCDTDVGYGGSPDEHGETTLDSMIMDGKTMKVGAVAGLRNIKEAISVARRVFEQTKHTLLAGDAATEFAVQMGFKKQSLSTSFNEEVINEWKNRNCQPNYWQNVLPSPEESCGPYKKIESVQESNEIENGMSFVNEQSHDTIGMLVIDINGNIAAGTSTNGLTYKIPGRVGDSPIPGSGAYADNSAGGAVATGDGDIIMRFGASFLGVEFLRNGYRPQQAAEMVIDRINKYYPARSAAILIVDMEGNYGSACQIFRSFPISIYHSELNEVKVETISCRQLEDDTPGSGSFLDANNILLVGAAILYAKIL</sequence>
<gene>
    <name evidence="18" type="primary">ASPG_2</name>
    <name evidence="17" type="synonym">ASPG_0</name>
    <name evidence="18" type="ORF">Bhyg_08955</name>
    <name evidence="17" type="ORF">Bhyg_17772</name>
</gene>
<comment type="similarity">
    <text evidence="1">Belongs to the Ntn-hydrolase family.</text>
</comment>
<dbReference type="InterPro" id="IPR029055">
    <property type="entry name" value="Ntn_hydrolases_N"/>
</dbReference>
<evidence type="ECO:0000256" key="9">
    <source>
        <dbReference type="ARBA" id="ARBA00066729"/>
    </source>
</evidence>
<evidence type="ECO:0000256" key="8">
    <source>
        <dbReference type="ARBA" id="ARBA00053295"/>
    </source>
</evidence>
<evidence type="ECO:0000256" key="10">
    <source>
        <dbReference type="ARBA" id="ARBA00078726"/>
    </source>
</evidence>
<keyword evidence="6" id="KW-1015">Disulfide bond</keyword>
<dbReference type="AlphaFoldDB" id="A0A9Q0S5B3"/>
<dbReference type="PANTHER" id="PTHR10188">
    <property type="entry name" value="L-ASPARAGINASE"/>
    <property type="match status" value="1"/>
</dbReference>
<feature type="binding site" evidence="14">
    <location>
        <begin position="232"/>
        <end position="235"/>
    </location>
    <ligand>
        <name>substrate</name>
    </ligand>
</feature>
<feature type="signal peptide" evidence="16">
    <location>
        <begin position="1"/>
        <end position="19"/>
    </location>
</feature>
<evidence type="ECO:0000256" key="16">
    <source>
        <dbReference type="SAM" id="SignalP"/>
    </source>
</evidence>
<comment type="function">
    <text evidence="8">Cleaves the GlcNAc-Asn bond which joins oligosaccharides to the peptide of asparagine-linked glycoproteins.</text>
</comment>
<dbReference type="EC" id="3.5.1.26" evidence="9"/>
<dbReference type="SUPFAM" id="SSF56235">
    <property type="entry name" value="N-terminal nucleophile aminohydrolases (Ntn hydrolases)"/>
    <property type="match status" value="1"/>
</dbReference>
<keyword evidence="19" id="KW-1185">Reference proteome</keyword>
<comment type="catalytic activity">
    <reaction evidence="7">
        <text>N(4)-(beta-N-acetyl-D-glucosaminyl)-L-asparagine + H2O = N-acetyl-beta-D-glucosaminylamine + L-aspartate + H(+)</text>
        <dbReference type="Rhea" id="RHEA:11544"/>
        <dbReference type="ChEBI" id="CHEBI:15377"/>
        <dbReference type="ChEBI" id="CHEBI:15378"/>
        <dbReference type="ChEBI" id="CHEBI:15947"/>
        <dbReference type="ChEBI" id="CHEBI:29991"/>
        <dbReference type="ChEBI" id="CHEBI:58080"/>
        <dbReference type="EC" id="3.5.1.26"/>
    </reaction>
</comment>
<keyword evidence="4" id="KW-0378">Hydrolase</keyword>
<evidence type="ECO:0000256" key="11">
    <source>
        <dbReference type="ARBA" id="ARBA00079301"/>
    </source>
</evidence>
<keyword evidence="16" id="KW-0732">Signal</keyword>
<evidence type="ECO:0000256" key="2">
    <source>
        <dbReference type="ARBA" id="ARBA00011601"/>
    </source>
</evidence>
<dbReference type="Pfam" id="PF01112">
    <property type="entry name" value="Asparaginase_2"/>
    <property type="match status" value="1"/>
</dbReference>
<dbReference type="FunFam" id="3.60.20.30:FF:000003">
    <property type="entry name" value="N(4)-(Beta-N-acetylglucosaminyl)-L-asparaginase isoform X1"/>
    <property type="match status" value="1"/>
</dbReference>